<keyword evidence="3" id="KW-1185">Reference proteome</keyword>
<dbReference type="RefSeq" id="WP_205744023.1">
    <property type="nucleotide sequence ID" value="NZ_JAALDL010000024.1"/>
</dbReference>
<evidence type="ECO:0000256" key="1">
    <source>
        <dbReference type="SAM" id="SignalP"/>
    </source>
</evidence>
<dbReference type="EMBL" id="JAALDL010000024">
    <property type="protein sequence ID" value="NGO00136.1"/>
    <property type="molecule type" value="Genomic_DNA"/>
</dbReference>
<sequence length="236" mass="26001">MKKFMMTALALVCSSTAFAANDHAVLNVEGEIQINGKTVIDKEGNWAGNTTATPVINLGELLTPTVSKVELQDAVETANEYHLTYDAQSGRTIREEQLVNGDVVWSMEWIENTPTSNKIKYINGECERVVSNTFEASTGYPSVPVGTLAARADVMTQEVISNSCNPEEVGTKTDFKDTMHMIVAAEISYPYGQTKLENCIYANQYLSWSGEYQTRVYCQGPGLVEMGDFKLKAIVE</sequence>
<protein>
    <submittedName>
        <fullName evidence="2">Uncharacterized protein</fullName>
    </submittedName>
</protein>
<dbReference type="Proteomes" id="UP000473008">
    <property type="component" value="Unassembled WGS sequence"/>
</dbReference>
<organism evidence="2 3">
    <name type="scientific">Grimontia sedimenti</name>
    <dbReference type="NCBI Taxonomy" id="2711294"/>
    <lineage>
        <taxon>Bacteria</taxon>
        <taxon>Pseudomonadati</taxon>
        <taxon>Pseudomonadota</taxon>
        <taxon>Gammaproteobacteria</taxon>
        <taxon>Vibrionales</taxon>
        <taxon>Vibrionaceae</taxon>
        <taxon>Grimontia</taxon>
    </lineage>
</organism>
<keyword evidence="1" id="KW-0732">Signal</keyword>
<accession>A0A6M1RBS4</accession>
<dbReference type="AlphaFoldDB" id="A0A6M1RBS4"/>
<comment type="caution">
    <text evidence="2">The sequence shown here is derived from an EMBL/GenBank/DDBJ whole genome shotgun (WGS) entry which is preliminary data.</text>
</comment>
<feature type="signal peptide" evidence="1">
    <location>
        <begin position="1"/>
        <end position="19"/>
    </location>
</feature>
<gene>
    <name evidence="2" type="ORF">G5S52_21660</name>
</gene>
<name>A0A6M1RBS4_9GAMM</name>
<feature type="chain" id="PRO_5026771056" evidence="1">
    <location>
        <begin position="20"/>
        <end position="236"/>
    </location>
</feature>
<evidence type="ECO:0000313" key="2">
    <source>
        <dbReference type="EMBL" id="NGO00136.1"/>
    </source>
</evidence>
<evidence type="ECO:0000313" key="3">
    <source>
        <dbReference type="Proteomes" id="UP000473008"/>
    </source>
</evidence>
<proteinExistence type="predicted"/>
<reference evidence="2 3" key="1">
    <citation type="submission" date="2020-02" db="EMBL/GenBank/DDBJ databases">
        <title>The draft genome of Grimontia sedimenta sp. nov., isolated from benthic sediments near coral reefs south of Kuwait.</title>
        <authorList>
            <person name="Mahmoud H.M."/>
            <person name="Jose L."/>
            <person name="Eapen S."/>
        </authorList>
    </citation>
    <scope>NUCLEOTIDE SEQUENCE [LARGE SCALE GENOMIC DNA]</scope>
    <source>
        <strain evidence="2 3">S25</strain>
    </source>
</reference>